<accession>A0AAD7G6I6</accession>
<protein>
    <submittedName>
        <fullName evidence="1">Uncharacterized protein</fullName>
    </submittedName>
</protein>
<dbReference type="Proteomes" id="UP001221757">
    <property type="component" value="Unassembled WGS sequence"/>
</dbReference>
<evidence type="ECO:0000313" key="1">
    <source>
        <dbReference type="EMBL" id="KAJ7664701.1"/>
    </source>
</evidence>
<comment type="caution">
    <text evidence="1">The sequence shown here is derived from an EMBL/GenBank/DDBJ whole genome shotgun (WGS) entry which is preliminary data.</text>
</comment>
<evidence type="ECO:0000313" key="2">
    <source>
        <dbReference type="Proteomes" id="UP001221757"/>
    </source>
</evidence>
<organism evidence="1 2">
    <name type="scientific">Mycena rosella</name>
    <name type="common">Pink bonnet</name>
    <name type="synonym">Agaricus rosellus</name>
    <dbReference type="NCBI Taxonomy" id="1033263"/>
    <lineage>
        <taxon>Eukaryota</taxon>
        <taxon>Fungi</taxon>
        <taxon>Dikarya</taxon>
        <taxon>Basidiomycota</taxon>
        <taxon>Agaricomycotina</taxon>
        <taxon>Agaricomycetes</taxon>
        <taxon>Agaricomycetidae</taxon>
        <taxon>Agaricales</taxon>
        <taxon>Marasmiineae</taxon>
        <taxon>Mycenaceae</taxon>
        <taxon>Mycena</taxon>
    </lineage>
</organism>
<proteinExistence type="predicted"/>
<dbReference type="AlphaFoldDB" id="A0AAD7G6I6"/>
<dbReference type="EMBL" id="JARKIE010000222">
    <property type="protein sequence ID" value="KAJ7664701.1"/>
    <property type="molecule type" value="Genomic_DNA"/>
</dbReference>
<name>A0AAD7G6I6_MYCRO</name>
<keyword evidence="2" id="KW-1185">Reference proteome</keyword>
<sequence length="220" mass="24435">MSVPTQTWVSFRARLAHYLSQQHRLLVAANDPHQAFNPISTTGSVGGLPLEFPNDAFEHGGFIDFNERQARYVFQYVFVHALPVQAWESLVWKTSAKLYIPGAPWKDVGYVEFDSRVYLDEAPIVPLVDGELMLRLMVHSVKKGYAVRLASRVEALLSPSGAPSLWNVETLEARSAMTDGENLVLELGKRYVPKRSCAVASCRAWLPATGPDVCVVHLLG</sequence>
<gene>
    <name evidence="1" type="ORF">B0H17DRAFT_1143646</name>
</gene>
<reference evidence="1" key="1">
    <citation type="submission" date="2023-03" db="EMBL/GenBank/DDBJ databases">
        <title>Massive genome expansion in bonnet fungi (Mycena s.s.) driven by repeated elements and novel gene families across ecological guilds.</title>
        <authorList>
            <consortium name="Lawrence Berkeley National Laboratory"/>
            <person name="Harder C.B."/>
            <person name="Miyauchi S."/>
            <person name="Viragh M."/>
            <person name="Kuo A."/>
            <person name="Thoen E."/>
            <person name="Andreopoulos B."/>
            <person name="Lu D."/>
            <person name="Skrede I."/>
            <person name="Drula E."/>
            <person name="Henrissat B."/>
            <person name="Morin E."/>
            <person name="Kohler A."/>
            <person name="Barry K."/>
            <person name="LaButti K."/>
            <person name="Morin E."/>
            <person name="Salamov A."/>
            <person name="Lipzen A."/>
            <person name="Mereny Z."/>
            <person name="Hegedus B."/>
            <person name="Baldrian P."/>
            <person name="Stursova M."/>
            <person name="Weitz H."/>
            <person name="Taylor A."/>
            <person name="Grigoriev I.V."/>
            <person name="Nagy L.G."/>
            <person name="Martin F."/>
            <person name="Kauserud H."/>
        </authorList>
    </citation>
    <scope>NUCLEOTIDE SEQUENCE</scope>
    <source>
        <strain evidence="1">CBHHK067</strain>
    </source>
</reference>